<protein>
    <submittedName>
        <fullName evidence="2">Pyridoxal phosphate-dependent transferase</fullName>
    </submittedName>
</protein>
<organism evidence="2 3">
    <name type="scientific">Pseudomassariella vexata</name>
    <dbReference type="NCBI Taxonomy" id="1141098"/>
    <lineage>
        <taxon>Eukaryota</taxon>
        <taxon>Fungi</taxon>
        <taxon>Dikarya</taxon>
        <taxon>Ascomycota</taxon>
        <taxon>Pezizomycotina</taxon>
        <taxon>Sordariomycetes</taxon>
        <taxon>Xylariomycetidae</taxon>
        <taxon>Amphisphaeriales</taxon>
        <taxon>Pseudomassariaceae</taxon>
        <taxon>Pseudomassariella</taxon>
    </lineage>
</organism>
<reference evidence="2 3" key="1">
    <citation type="submission" date="2016-07" db="EMBL/GenBank/DDBJ databases">
        <title>Pervasive Adenine N6-methylation of Active Genes in Fungi.</title>
        <authorList>
            <consortium name="DOE Joint Genome Institute"/>
            <person name="Mondo S.J."/>
            <person name="Dannebaum R.O."/>
            <person name="Kuo R.C."/>
            <person name="Labutti K."/>
            <person name="Haridas S."/>
            <person name="Kuo A."/>
            <person name="Salamov A."/>
            <person name="Ahrendt S.R."/>
            <person name="Lipzen A."/>
            <person name="Sullivan W."/>
            <person name="Andreopoulos W.B."/>
            <person name="Clum A."/>
            <person name="Lindquist E."/>
            <person name="Daum C."/>
            <person name="Ramamoorthy G.K."/>
            <person name="Gryganskyi A."/>
            <person name="Culley D."/>
            <person name="Magnuson J.K."/>
            <person name="James T.Y."/>
            <person name="O'Malley M.A."/>
            <person name="Stajich J.E."/>
            <person name="Spatafora J.W."/>
            <person name="Visel A."/>
            <person name="Grigoriev I.V."/>
        </authorList>
    </citation>
    <scope>NUCLEOTIDE SEQUENCE [LARGE SCALE GENOMIC DNA]</scope>
    <source>
        <strain evidence="2 3">CBS 129021</strain>
    </source>
</reference>
<dbReference type="InterPro" id="IPR015421">
    <property type="entry name" value="PyrdxlP-dep_Trfase_major"/>
</dbReference>
<dbReference type="InterPro" id="IPR015422">
    <property type="entry name" value="PyrdxlP-dep_Trfase_small"/>
</dbReference>
<dbReference type="InParanoid" id="A0A1Y2DKC8"/>
<dbReference type="Proteomes" id="UP000193689">
    <property type="component" value="Unassembled WGS sequence"/>
</dbReference>
<evidence type="ECO:0000259" key="1">
    <source>
        <dbReference type="Pfam" id="PF00155"/>
    </source>
</evidence>
<dbReference type="EMBL" id="MCFJ01000013">
    <property type="protein sequence ID" value="ORY59727.1"/>
    <property type="molecule type" value="Genomic_DNA"/>
</dbReference>
<sequence length="493" mass="53962">MSSVVFPTPASSSSSSTPKKPINLLRGWPAKSLLPASSIARASQTALADPEIAYPALLYGPDPGYQPLREELAQWLNRFYKPWTPAQPEPDRITISGGASQSIACVLQSYTDPVYTRSVWMVAPCYFLACPIFLDSGFEGRLKAVPEDDEGIDLAWLEAGLKSMEEEDEGKNSRDKPVYKDPKPYRKIYKHLIYCVPSFSNPSGKTMSLRRRDGLVKLARKYDALVVCDDVYDMLQWPTATPSTLSSFPPSDLTTAILPRLADIDFSLGCSAHDPPSKHFGHAISNASFSKLSGPGMRTGWTFSTPDFAFGLSQTGSTRSGGAPSQLNAAVLCEMLRAGDLEAHIEGLLKPAYQKRHALLLEAVGRVLVPLGAVVNESSLEGSEIDESKKSVFGGYFLWMKFPDGPAAKAIAEMCQLEEELIVGFGDMFEVHGDEEAVRFGNGIRLCFAWEDEGDLVEGVERLGRVISRMRNEPGRKLVEGSRASGKGMDEFK</sequence>
<dbReference type="InterPro" id="IPR004839">
    <property type="entry name" value="Aminotransferase_I/II_large"/>
</dbReference>
<dbReference type="GeneID" id="63780526"/>
<dbReference type="Gene3D" id="3.40.640.10">
    <property type="entry name" value="Type I PLP-dependent aspartate aminotransferase-like (Major domain)"/>
    <property type="match status" value="1"/>
</dbReference>
<dbReference type="OrthoDB" id="7042322at2759"/>
<dbReference type="FunFam" id="3.40.640.10:FF:000080">
    <property type="entry name" value="Aminotransferase, putative"/>
    <property type="match status" value="1"/>
</dbReference>
<dbReference type="GO" id="GO:0047536">
    <property type="term" value="F:2-aminoadipate transaminase activity"/>
    <property type="evidence" value="ECO:0007669"/>
    <property type="project" value="TreeGrafter"/>
</dbReference>
<accession>A0A1Y2DKC8</accession>
<gene>
    <name evidence="2" type="ORF">BCR38DRAFT_488744</name>
</gene>
<dbReference type="SUPFAM" id="SSF53383">
    <property type="entry name" value="PLP-dependent transferases"/>
    <property type="match status" value="1"/>
</dbReference>
<proteinExistence type="predicted"/>
<dbReference type="RefSeq" id="XP_040712301.1">
    <property type="nucleotide sequence ID" value="XM_040864314.1"/>
</dbReference>
<comment type="caution">
    <text evidence="2">The sequence shown here is derived from an EMBL/GenBank/DDBJ whole genome shotgun (WGS) entry which is preliminary data.</text>
</comment>
<dbReference type="Gene3D" id="3.90.1150.10">
    <property type="entry name" value="Aspartate Aminotransferase, domain 1"/>
    <property type="match status" value="1"/>
</dbReference>
<dbReference type="AlphaFoldDB" id="A0A1Y2DKC8"/>
<evidence type="ECO:0000313" key="3">
    <source>
        <dbReference type="Proteomes" id="UP000193689"/>
    </source>
</evidence>
<dbReference type="InterPro" id="IPR015424">
    <property type="entry name" value="PyrdxlP-dep_Trfase"/>
</dbReference>
<dbReference type="STRING" id="1141098.A0A1Y2DKC8"/>
<feature type="domain" description="Aminotransferase class I/classII large" evidence="1">
    <location>
        <begin position="56"/>
        <end position="462"/>
    </location>
</feature>
<dbReference type="PANTHER" id="PTHR42858">
    <property type="entry name" value="AMINOTRANSFERASE"/>
    <property type="match status" value="1"/>
</dbReference>
<dbReference type="Pfam" id="PF00155">
    <property type="entry name" value="Aminotran_1_2"/>
    <property type="match status" value="1"/>
</dbReference>
<dbReference type="CDD" id="cd00609">
    <property type="entry name" value="AAT_like"/>
    <property type="match status" value="1"/>
</dbReference>
<evidence type="ECO:0000313" key="2">
    <source>
        <dbReference type="EMBL" id="ORY59727.1"/>
    </source>
</evidence>
<dbReference type="FunCoup" id="A0A1Y2DKC8">
    <property type="interactions" value="56"/>
</dbReference>
<dbReference type="PANTHER" id="PTHR42858:SF1">
    <property type="entry name" value="LD15494P"/>
    <property type="match status" value="1"/>
</dbReference>
<dbReference type="GO" id="GO:0030170">
    <property type="term" value="F:pyridoxal phosphate binding"/>
    <property type="evidence" value="ECO:0007669"/>
    <property type="project" value="InterPro"/>
</dbReference>
<keyword evidence="3" id="KW-1185">Reference proteome</keyword>
<keyword evidence="2" id="KW-0808">Transferase</keyword>
<name>A0A1Y2DKC8_9PEZI</name>